<dbReference type="GO" id="GO:0003735">
    <property type="term" value="F:structural constituent of ribosome"/>
    <property type="evidence" value="ECO:0007669"/>
    <property type="project" value="InterPro"/>
</dbReference>
<feature type="compositionally biased region" description="Basic residues" evidence="6">
    <location>
        <begin position="1"/>
        <end position="17"/>
    </location>
</feature>
<sequence>MLKNLSKHSQKKSKRVGRGYGSGKGGHTSSRGQKGQKSRAGYKPARKAFEGGSMPLSRRLPKFRGFRRGYFKSRFNQIILSLSDLDVFKSGETVSFETLTSKNMIPAKSKNNTIKILGNGKLNKKLNISGIELSESAKGKILAEGGSVE</sequence>
<dbReference type="NCBIfam" id="TIGR01071">
    <property type="entry name" value="rplO_bact"/>
    <property type="match status" value="1"/>
</dbReference>
<evidence type="ECO:0000256" key="4">
    <source>
        <dbReference type="HAMAP-Rule" id="MF_01341"/>
    </source>
</evidence>
<proteinExistence type="inferred from homology"/>
<dbReference type="PATRIC" id="fig|1617427.3.peg.161"/>
<dbReference type="InterPro" id="IPR001196">
    <property type="entry name" value="Ribosomal_uL15_CS"/>
</dbReference>
<gene>
    <name evidence="4 8" type="primary">rplO</name>
    <name evidence="8" type="ORF">UZ20_WS6002000152</name>
</gene>
<dbReference type="Gene3D" id="3.100.10.10">
    <property type="match status" value="1"/>
</dbReference>
<dbReference type="AlphaFoldDB" id="A0A136KKZ4"/>
<dbReference type="Pfam" id="PF00828">
    <property type="entry name" value="Ribosomal_L27A"/>
    <property type="match status" value="1"/>
</dbReference>
<dbReference type="STRING" id="1617427.UZ20_WS6002000152"/>
<dbReference type="InterPro" id="IPR005749">
    <property type="entry name" value="Ribosomal_uL15_bac-type"/>
</dbReference>
<evidence type="ECO:0000256" key="6">
    <source>
        <dbReference type="SAM" id="MobiDB-lite"/>
    </source>
</evidence>
<evidence type="ECO:0000256" key="2">
    <source>
        <dbReference type="ARBA" id="ARBA00022980"/>
    </source>
</evidence>
<dbReference type="PANTHER" id="PTHR12934">
    <property type="entry name" value="50S RIBOSOMAL PROTEIN L15"/>
    <property type="match status" value="1"/>
</dbReference>
<evidence type="ECO:0000313" key="8">
    <source>
        <dbReference type="EMBL" id="KXK10070.1"/>
    </source>
</evidence>
<protein>
    <recommendedName>
        <fullName evidence="4">Large ribosomal subunit protein uL15</fullName>
    </recommendedName>
</protein>
<dbReference type="SUPFAM" id="SSF52080">
    <property type="entry name" value="Ribosomal proteins L15p and L18e"/>
    <property type="match status" value="1"/>
</dbReference>
<comment type="function">
    <text evidence="4">Binds to the 23S rRNA.</text>
</comment>
<reference evidence="8 9" key="1">
    <citation type="submission" date="2015-02" db="EMBL/GenBank/DDBJ databases">
        <title>Improved understanding of the partial-nitritation anammox process through 23 genomes representing the majority of the microbial community.</title>
        <authorList>
            <person name="Speth D.R."/>
            <person name="In T Zandt M."/>
            <person name="Guerrero Cruz S."/>
            <person name="Jetten M.S."/>
            <person name="Dutilh B.E."/>
        </authorList>
    </citation>
    <scope>NUCLEOTIDE SEQUENCE [LARGE SCALE GENOMIC DNA]</scope>
    <source>
        <strain evidence="8">OLB21</strain>
    </source>
</reference>
<dbReference type="PROSITE" id="PS00475">
    <property type="entry name" value="RIBOSOMAL_L15"/>
    <property type="match status" value="1"/>
</dbReference>
<comment type="caution">
    <text evidence="8">The sequence shown here is derived from an EMBL/GenBank/DDBJ whole genome shotgun (WGS) entry which is preliminary data.</text>
</comment>
<keyword evidence="3 4" id="KW-0687">Ribonucleoprotein</keyword>
<dbReference type="InterPro" id="IPR030878">
    <property type="entry name" value="Ribosomal_uL15"/>
</dbReference>
<name>A0A136KKZ4_9BACT</name>
<comment type="subunit">
    <text evidence="4">Part of the 50S ribosomal subunit.</text>
</comment>
<feature type="domain" description="Large ribosomal subunit protein uL15/eL18" evidence="7">
    <location>
        <begin position="82"/>
        <end position="149"/>
    </location>
</feature>
<dbReference type="Proteomes" id="UP000070449">
    <property type="component" value="Unassembled WGS sequence"/>
</dbReference>
<evidence type="ECO:0000313" key="9">
    <source>
        <dbReference type="Proteomes" id="UP000070449"/>
    </source>
</evidence>
<evidence type="ECO:0000256" key="5">
    <source>
        <dbReference type="RuleBase" id="RU003888"/>
    </source>
</evidence>
<evidence type="ECO:0000256" key="3">
    <source>
        <dbReference type="ARBA" id="ARBA00023274"/>
    </source>
</evidence>
<dbReference type="HAMAP" id="MF_01341">
    <property type="entry name" value="Ribosomal_uL15"/>
    <property type="match status" value="1"/>
</dbReference>
<dbReference type="InterPro" id="IPR021131">
    <property type="entry name" value="Ribosomal_uL15/eL18"/>
</dbReference>
<organism evidence="8 9">
    <name type="scientific">candidate division WS6 bacterium OLB21</name>
    <dbReference type="NCBI Taxonomy" id="1617427"/>
    <lineage>
        <taxon>Bacteria</taxon>
        <taxon>Candidatus Dojkabacteria</taxon>
    </lineage>
</organism>
<dbReference type="GO" id="GO:0019843">
    <property type="term" value="F:rRNA binding"/>
    <property type="evidence" value="ECO:0007669"/>
    <property type="project" value="UniProtKB-UniRule"/>
</dbReference>
<dbReference type="EMBL" id="JYPD01000010">
    <property type="protein sequence ID" value="KXK10070.1"/>
    <property type="molecule type" value="Genomic_DNA"/>
</dbReference>
<keyword evidence="2 4" id="KW-0689">Ribosomal protein</keyword>
<keyword evidence="4" id="KW-0699">rRNA-binding</keyword>
<dbReference type="PANTHER" id="PTHR12934:SF11">
    <property type="entry name" value="LARGE RIBOSOMAL SUBUNIT PROTEIN UL15M"/>
    <property type="match status" value="1"/>
</dbReference>
<accession>A0A136KKZ4</accession>
<keyword evidence="4" id="KW-0694">RNA-binding</keyword>
<feature type="region of interest" description="Disordered" evidence="6">
    <location>
        <begin position="1"/>
        <end position="54"/>
    </location>
</feature>
<comment type="similarity">
    <text evidence="1 4 5">Belongs to the universal ribosomal protein uL15 family.</text>
</comment>
<evidence type="ECO:0000259" key="7">
    <source>
        <dbReference type="Pfam" id="PF00828"/>
    </source>
</evidence>
<dbReference type="GO" id="GO:0022625">
    <property type="term" value="C:cytosolic large ribosomal subunit"/>
    <property type="evidence" value="ECO:0007669"/>
    <property type="project" value="TreeGrafter"/>
</dbReference>
<evidence type="ECO:0000256" key="1">
    <source>
        <dbReference type="ARBA" id="ARBA00007320"/>
    </source>
</evidence>
<dbReference type="GO" id="GO:0006412">
    <property type="term" value="P:translation"/>
    <property type="evidence" value="ECO:0007669"/>
    <property type="project" value="UniProtKB-UniRule"/>
</dbReference>
<dbReference type="InterPro" id="IPR036227">
    <property type="entry name" value="Ribosomal_uL15/eL18_sf"/>
</dbReference>